<reference evidence="15" key="1">
    <citation type="submission" date="2022-04" db="EMBL/GenBank/DDBJ databases">
        <title>Carnegiea gigantea Genome sequencing and assembly v2.</title>
        <authorList>
            <person name="Copetti D."/>
            <person name="Sanderson M.J."/>
            <person name="Burquez A."/>
            <person name="Wojciechowski M.F."/>
        </authorList>
    </citation>
    <scope>NUCLEOTIDE SEQUENCE</scope>
    <source>
        <strain evidence="15">SGP5-SGP5p</strain>
        <tissue evidence="15">Aerial part</tissue>
    </source>
</reference>
<dbReference type="CDD" id="cd02241">
    <property type="entry name" value="cupin_OxOx"/>
    <property type="match status" value="1"/>
</dbReference>
<dbReference type="InterPro" id="IPR014710">
    <property type="entry name" value="RmlC-like_jellyroll"/>
</dbReference>
<dbReference type="GO" id="GO:0048046">
    <property type="term" value="C:apoplast"/>
    <property type="evidence" value="ECO:0007669"/>
    <property type="project" value="UniProtKB-SubCell"/>
</dbReference>
<evidence type="ECO:0000313" key="15">
    <source>
        <dbReference type="EMBL" id="KAJ8423281.1"/>
    </source>
</evidence>
<evidence type="ECO:0000256" key="7">
    <source>
        <dbReference type="ARBA" id="ARBA00023157"/>
    </source>
</evidence>
<dbReference type="Proteomes" id="UP001153076">
    <property type="component" value="Unassembled WGS sequence"/>
</dbReference>
<protein>
    <recommendedName>
        <fullName evidence="12">Germin-like protein</fullName>
    </recommendedName>
</protein>
<dbReference type="Pfam" id="PF00190">
    <property type="entry name" value="Cupin_1"/>
    <property type="match status" value="1"/>
</dbReference>
<keyword evidence="6" id="KW-0732">Signal</keyword>
<dbReference type="PRINTS" id="PR00325">
    <property type="entry name" value="GERMIN"/>
</dbReference>
<keyword evidence="7 11" id="KW-1015">Disulfide bond</keyword>
<dbReference type="EMBL" id="JAKOGI010002006">
    <property type="protein sequence ID" value="KAJ8423281.1"/>
    <property type="molecule type" value="Genomic_DNA"/>
</dbReference>
<feature type="binding site" evidence="10">
    <location>
        <position position="154"/>
    </location>
    <ligand>
        <name>Mn(2+)</name>
        <dbReference type="ChEBI" id="CHEBI:29035"/>
    </ligand>
</feature>
<keyword evidence="8 9" id="KW-0464">Manganese</keyword>
<dbReference type="SUPFAM" id="SSF51182">
    <property type="entry name" value="RmlC-like cupins"/>
    <property type="match status" value="1"/>
</dbReference>
<keyword evidence="13" id="KW-0472">Membrane</keyword>
<comment type="similarity">
    <text evidence="2 12">Belongs to the germin family.</text>
</comment>
<feature type="disulfide bond" evidence="11">
    <location>
        <begin position="75"/>
        <end position="90"/>
    </location>
</feature>
<keyword evidence="13" id="KW-0812">Transmembrane</keyword>
<organism evidence="15 16">
    <name type="scientific">Carnegiea gigantea</name>
    <dbReference type="NCBI Taxonomy" id="171969"/>
    <lineage>
        <taxon>Eukaryota</taxon>
        <taxon>Viridiplantae</taxon>
        <taxon>Streptophyta</taxon>
        <taxon>Embryophyta</taxon>
        <taxon>Tracheophyta</taxon>
        <taxon>Spermatophyta</taxon>
        <taxon>Magnoliopsida</taxon>
        <taxon>eudicotyledons</taxon>
        <taxon>Gunneridae</taxon>
        <taxon>Pentapetalae</taxon>
        <taxon>Caryophyllales</taxon>
        <taxon>Cactineae</taxon>
        <taxon>Cactaceae</taxon>
        <taxon>Cactoideae</taxon>
        <taxon>Echinocereeae</taxon>
        <taxon>Carnegiea</taxon>
    </lineage>
</organism>
<proteinExistence type="inferred from homology"/>
<evidence type="ECO:0000256" key="1">
    <source>
        <dbReference type="ARBA" id="ARBA00004271"/>
    </source>
</evidence>
<feature type="binding site" evidence="9">
    <location>
        <position position="154"/>
    </location>
    <ligand>
        <name>oxalate</name>
        <dbReference type="ChEBI" id="CHEBI:30623"/>
    </ligand>
</feature>
<name>A0A9Q1GM67_9CARY</name>
<dbReference type="InterPro" id="IPR006045">
    <property type="entry name" value="Cupin_1"/>
</dbReference>
<dbReference type="SMART" id="SM00835">
    <property type="entry name" value="Cupin_1"/>
    <property type="match status" value="1"/>
</dbReference>
<evidence type="ECO:0000256" key="11">
    <source>
        <dbReference type="PIRSR" id="PIRSR601929-3"/>
    </source>
</evidence>
<accession>A0A9Q1GM67</accession>
<feature type="domain" description="Cupin type-1" evidence="14">
    <location>
        <begin position="104"/>
        <end position="249"/>
    </location>
</feature>
<evidence type="ECO:0000256" key="13">
    <source>
        <dbReference type="SAM" id="Phobius"/>
    </source>
</evidence>
<keyword evidence="4 12" id="KW-0964">Secreted</keyword>
<feature type="binding site" evidence="10">
    <location>
        <position position="197"/>
    </location>
    <ligand>
        <name>Mn(2+)</name>
        <dbReference type="ChEBI" id="CHEBI:29035"/>
    </ligand>
</feature>
<dbReference type="AlphaFoldDB" id="A0A9Q1GM67"/>
<keyword evidence="3 12" id="KW-0052">Apoplast</keyword>
<evidence type="ECO:0000256" key="5">
    <source>
        <dbReference type="ARBA" id="ARBA00022723"/>
    </source>
</evidence>
<dbReference type="PANTHER" id="PTHR31238">
    <property type="entry name" value="GERMIN-LIKE PROTEIN SUBFAMILY 3 MEMBER 3"/>
    <property type="match status" value="1"/>
</dbReference>
<dbReference type="GO" id="GO:0030145">
    <property type="term" value="F:manganese ion binding"/>
    <property type="evidence" value="ECO:0007669"/>
    <property type="project" value="UniProtKB-UniRule"/>
</dbReference>
<feature type="binding site" evidence="10">
    <location>
        <position position="152"/>
    </location>
    <ligand>
        <name>Mn(2+)</name>
        <dbReference type="ChEBI" id="CHEBI:29035"/>
    </ligand>
</feature>
<evidence type="ECO:0000256" key="9">
    <source>
        <dbReference type="PIRSR" id="PIRSR601929-1"/>
    </source>
</evidence>
<comment type="caution">
    <text evidence="15">The sequence shown here is derived from an EMBL/GenBank/DDBJ whole genome shotgun (WGS) entry which is preliminary data.</text>
</comment>
<keyword evidence="5 9" id="KW-0479">Metal-binding</keyword>
<evidence type="ECO:0000256" key="12">
    <source>
        <dbReference type="RuleBase" id="RU366015"/>
    </source>
</evidence>
<keyword evidence="13" id="KW-1133">Transmembrane helix</keyword>
<feature type="transmembrane region" description="Helical" evidence="13">
    <location>
        <begin position="50"/>
        <end position="69"/>
    </location>
</feature>
<dbReference type="FunFam" id="2.60.120.10:FF:000047">
    <property type="entry name" value="Auxin-binding protein ABP19a"/>
    <property type="match status" value="1"/>
</dbReference>
<evidence type="ECO:0000256" key="8">
    <source>
        <dbReference type="ARBA" id="ARBA00023211"/>
    </source>
</evidence>
<evidence type="ECO:0000256" key="2">
    <source>
        <dbReference type="ARBA" id="ARBA00007456"/>
    </source>
</evidence>
<dbReference type="InterPro" id="IPR001929">
    <property type="entry name" value="Germin"/>
</dbReference>
<evidence type="ECO:0000313" key="16">
    <source>
        <dbReference type="Proteomes" id="UP001153076"/>
    </source>
</evidence>
<evidence type="ECO:0000256" key="3">
    <source>
        <dbReference type="ARBA" id="ARBA00022523"/>
    </source>
</evidence>
<evidence type="ECO:0000259" key="14">
    <source>
        <dbReference type="SMART" id="SM00835"/>
    </source>
</evidence>
<dbReference type="InterPro" id="IPR011051">
    <property type="entry name" value="RmlC_Cupin_sf"/>
</dbReference>
<keyword evidence="16" id="KW-1185">Reference proteome</keyword>
<evidence type="ECO:0000256" key="6">
    <source>
        <dbReference type="ARBA" id="ARBA00022729"/>
    </source>
</evidence>
<gene>
    <name evidence="15" type="ORF">Cgig2_002637</name>
</gene>
<comment type="subcellular location">
    <subcellularLocation>
        <location evidence="1 12">Secreted</location>
        <location evidence="1 12">Extracellular space</location>
        <location evidence="1 12">Apoplast</location>
    </subcellularLocation>
</comment>
<evidence type="ECO:0000256" key="4">
    <source>
        <dbReference type="ARBA" id="ARBA00022525"/>
    </source>
</evidence>
<sequence>MRTTHDELLDAEDAMVFDDQPLDTAALTHTICWRVVVWSRLHTLKNSYNMILKLFIAFSFLISASYGQISVVDFCVADYSVANGPAGYSCKNASKVITDDFIFTGLGVKGNTSNFFKVAVNGAFDLTLPGLNGLGLSLFRLDIDVGGVVPIHTHRVSEVIIVMEGTIIAGFIGSDNTAYFKTLNKGDVMVFPQSLLHFQVNVGNIPALAFVSLNSPNPGFQFISASLFANNLPSSIVEKITLIDKDQVKKLKSIFGGTN</sequence>
<dbReference type="Gene3D" id="2.60.120.10">
    <property type="entry name" value="Jelly Rolls"/>
    <property type="match status" value="1"/>
</dbReference>
<feature type="binding site" evidence="10">
    <location>
        <position position="158"/>
    </location>
    <ligand>
        <name>Mn(2+)</name>
        <dbReference type="ChEBI" id="CHEBI:29035"/>
    </ligand>
</feature>
<feature type="binding site" evidence="9">
    <location>
        <position position="158"/>
    </location>
    <ligand>
        <name>oxalate</name>
        <dbReference type="ChEBI" id="CHEBI:30623"/>
    </ligand>
</feature>
<evidence type="ECO:0000256" key="10">
    <source>
        <dbReference type="PIRSR" id="PIRSR601929-2"/>
    </source>
</evidence>
<dbReference type="OrthoDB" id="1921208at2759"/>